<reference evidence="2" key="1">
    <citation type="journal article" date="2019" name="Environ. Microbiol.">
        <title>Fungal ecological strategies reflected in gene transcription - a case study of two litter decomposers.</title>
        <authorList>
            <person name="Barbi F."/>
            <person name="Kohler A."/>
            <person name="Barry K."/>
            <person name="Baskaran P."/>
            <person name="Daum C."/>
            <person name="Fauchery L."/>
            <person name="Ihrmark K."/>
            <person name="Kuo A."/>
            <person name="LaButti K."/>
            <person name="Lipzen A."/>
            <person name="Morin E."/>
            <person name="Grigoriev I.V."/>
            <person name="Henrissat B."/>
            <person name="Lindahl B."/>
            <person name="Martin F."/>
        </authorList>
    </citation>
    <scope>NUCLEOTIDE SEQUENCE</scope>
    <source>
        <strain evidence="2">JB14</strain>
    </source>
</reference>
<dbReference type="AlphaFoldDB" id="A0A6A4GCH2"/>
<dbReference type="Proteomes" id="UP000799118">
    <property type="component" value="Unassembled WGS sequence"/>
</dbReference>
<gene>
    <name evidence="2" type="ORF">BT96DRAFT_951526</name>
</gene>
<feature type="compositionally biased region" description="Polar residues" evidence="1">
    <location>
        <begin position="1"/>
        <end position="10"/>
    </location>
</feature>
<sequence length="209" mass="22979">MAQRFFQTQLAKHDATAPLSGGHSSSRSLPNPSNARSLAALDSYGSQVMAATIINAAVDDQTFRASLPSSTIEDFSMTLLDSIPTPSPYKDAEGFIRPRGNPKALHQATQSAFREAASLGSDLEECRRLMSHIAIPSSIESIQLALGDVEHRIKADREDLAKITRKEASNAVNKVTNLLDVVEESLREWREKFPDESPLKIDNRTKFIT</sequence>
<evidence type="ECO:0000313" key="2">
    <source>
        <dbReference type="EMBL" id="KAE9383232.1"/>
    </source>
</evidence>
<feature type="region of interest" description="Disordered" evidence="1">
    <location>
        <begin position="1"/>
        <end position="34"/>
    </location>
</feature>
<name>A0A6A4GCH2_9AGAR</name>
<feature type="compositionally biased region" description="Polar residues" evidence="1">
    <location>
        <begin position="22"/>
        <end position="34"/>
    </location>
</feature>
<accession>A0A6A4GCH2</accession>
<evidence type="ECO:0000256" key="1">
    <source>
        <dbReference type="SAM" id="MobiDB-lite"/>
    </source>
</evidence>
<organism evidence="2 3">
    <name type="scientific">Gymnopus androsaceus JB14</name>
    <dbReference type="NCBI Taxonomy" id="1447944"/>
    <lineage>
        <taxon>Eukaryota</taxon>
        <taxon>Fungi</taxon>
        <taxon>Dikarya</taxon>
        <taxon>Basidiomycota</taxon>
        <taxon>Agaricomycotina</taxon>
        <taxon>Agaricomycetes</taxon>
        <taxon>Agaricomycetidae</taxon>
        <taxon>Agaricales</taxon>
        <taxon>Marasmiineae</taxon>
        <taxon>Omphalotaceae</taxon>
        <taxon>Gymnopus</taxon>
    </lineage>
</organism>
<keyword evidence="3" id="KW-1185">Reference proteome</keyword>
<evidence type="ECO:0000313" key="3">
    <source>
        <dbReference type="Proteomes" id="UP000799118"/>
    </source>
</evidence>
<proteinExistence type="predicted"/>
<dbReference type="EMBL" id="ML770619">
    <property type="protein sequence ID" value="KAE9383232.1"/>
    <property type="molecule type" value="Genomic_DNA"/>
</dbReference>
<protein>
    <submittedName>
        <fullName evidence="2">Uncharacterized protein</fullName>
    </submittedName>
</protein>